<dbReference type="PANTHER" id="PTHR13375">
    <property type="entry name" value="FMS INTERACTING PROTEIN"/>
    <property type="match status" value="1"/>
</dbReference>
<sequence>MEDGEIVEGVAMEEDAAQPPPQPAKSPYEVLRETKSSVEEIVSQILSMKKESVSKSRPQLRELVAQMFLHFVSLRQANRSILLEEDRVKAETEKAKAPVDFTTLQLHNLMYEKSHYVKAIKACKDFKSKYPDIDLVPEEEFFRDAPDHIKGSVLSNDSSHNLMLKRLNYELHQRKELCKLREELEQRKKGLLETIANRKKFLSSLPSHLKSLKKASLPVQNQLGVLHTKKLKQQNSAELLPPPLYVIYSQFLAQKEAFGENIDLEMVGSVKDAQAFARQQASKESAGASMNVETSRLEDDAPDEEDDGQRRRKRPKRLPSKDAVDQAGLYQIHPLKVILHIYDDEVSDPKGAKLISLKFEYLLKLNVVCVGIEGSQDGPENNMLCNLFPDDAGTDLPHQAAKLVVGHTPVFDETRHSRPYKWAQHLAGIDFLPEIAPLLSGHETVSSETAKAEVVLSGLSLYRQQNRVQTVVQRIRSRKKAQLALVELLDSLMKHEWPSLNCKSVPWVFHTPLCDLHSWSTAGPQPKQIPSLPLVDKDQVQEPVGIELDGRVGTSKEEFGGAREDGELPSLLSGSLGTIDAKLAPSKVSTLDHSKQLALISKSVLSPVTKKSLSFKKFDVESDLLLDTDSDWDEVAQIEPEVENAVCLQIYGVAEKSWVNYGAKEYSLVLSRKMDSDGRDVKLEAKIKISMEYPLRPPLFDLNLYISGENHEVRNGSEWYNELRAMEAEVNLYIIKILPLDQEHYILAHQVRCLAMLFDYLMDEASPSAKSTSVVDVGLCKPVSGRLIARSFRGRDRRKMISWKDMECTSGYPY</sequence>
<feature type="region of interest" description="Disordered" evidence="4">
    <location>
        <begin position="278"/>
        <end position="323"/>
    </location>
</feature>
<name>A0A9Q0G376_9ROSI</name>
<reference evidence="5" key="2">
    <citation type="journal article" date="2023" name="Plants (Basel)">
        <title>Annotation of the Turnera subulata (Passifloraceae) Draft Genome Reveals the S-Locus Evolved after the Divergence of Turneroideae from Passifloroideae in a Stepwise Manner.</title>
        <authorList>
            <person name="Henning P.M."/>
            <person name="Roalson E.H."/>
            <person name="Mir W."/>
            <person name="McCubbin A.G."/>
            <person name="Shore J.S."/>
        </authorList>
    </citation>
    <scope>NUCLEOTIDE SEQUENCE</scope>
    <source>
        <strain evidence="5">F60SS</strain>
    </source>
</reference>
<evidence type="ECO:0000256" key="2">
    <source>
        <dbReference type="ARBA" id="ARBA00008044"/>
    </source>
</evidence>
<dbReference type="GO" id="GO:0000445">
    <property type="term" value="C:THO complex part of transcription export complex"/>
    <property type="evidence" value="ECO:0007669"/>
    <property type="project" value="TreeGrafter"/>
</dbReference>
<evidence type="ECO:0000256" key="3">
    <source>
        <dbReference type="ARBA" id="ARBA00023242"/>
    </source>
</evidence>
<keyword evidence="3" id="KW-0539">Nucleus</keyword>
<dbReference type="OrthoDB" id="20582at2759"/>
<feature type="region of interest" description="Disordered" evidence="4">
    <location>
        <begin position="1"/>
        <end position="27"/>
    </location>
</feature>
<evidence type="ECO:0000313" key="5">
    <source>
        <dbReference type="EMBL" id="KAJ4841539.1"/>
    </source>
</evidence>
<protein>
    <submittedName>
        <fullName evidence="5">THO complex subunit 5B</fullName>
    </submittedName>
</protein>
<proteinExistence type="inferred from homology"/>
<keyword evidence="6" id="KW-1185">Reference proteome</keyword>
<gene>
    <name evidence="5" type="primary">THO5B</name>
    <name evidence="5" type="ORF">Tsubulata_001746</name>
</gene>
<comment type="subcellular location">
    <subcellularLocation>
        <location evidence="1">Nucleus</location>
    </subcellularLocation>
</comment>
<dbReference type="GO" id="GO:0003729">
    <property type="term" value="F:mRNA binding"/>
    <property type="evidence" value="ECO:0007669"/>
    <property type="project" value="TreeGrafter"/>
</dbReference>
<evidence type="ECO:0000256" key="4">
    <source>
        <dbReference type="SAM" id="MobiDB-lite"/>
    </source>
</evidence>
<dbReference type="PANTHER" id="PTHR13375:SF3">
    <property type="entry name" value="THO COMPLEX SUBUNIT 5 HOMOLOG"/>
    <property type="match status" value="1"/>
</dbReference>
<evidence type="ECO:0000256" key="1">
    <source>
        <dbReference type="ARBA" id="ARBA00004123"/>
    </source>
</evidence>
<comment type="similarity">
    <text evidence="2">Belongs to the THOC5 family.</text>
</comment>
<reference evidence="5" key="1">
    <citation type="submission" date="2022-02" db="EMBL/GenBank/DDBJ databases">
        <authorList>
            <person name="Henning P.M."/>
            <person name="McCubbin A.G."/>
            <person name="Shore J.S."/>
        </authorList>
    </citation>
    <scope>NUCLEOTIDE SEQUENCE</scope>
    <source>
        <strain evidence="5">F60SS</strain>
        <tissue evidence="5">Leaves</tissue>
    </source>
</reference>
<organism evidence="5 6">
    <name type="scientific">Turnera subulata</name>
    <dbReference type="NCBI Taxonomy" id="218843"/>
    <lineage>
        <taxon>Eukaryota</taxon>
        <taxon>Viridiplantae</taxon>
        <taxon>Streptophyta</taxon>
        <taxon>Embryophyta</taxon>
        <taxon>Tracheophyta</taxon>
        <taxon>Spermatophyta</taxon>
        <taxon>Magnoliopsida</taxon>
        <taxon>eudicotyledons</taxon>
        <taxon>Gunneridae</taxon>
        <taxon>Pentapetalae</taxon>
        <taxon>rosids</taxon>
        <taxon>fabids</taxon>
        <taxon>Malpighiales</taxon>
        <taxon>Passifloraceae</taxon>
        <taxon>Turnera</taxon>
    </lineage>
</organism>
<comment type="caution">
    <text evidence="5">The sequence shown here is derived from an EMBL/GenBank/DDBJ whole genome shotgun (WGS) entry which is preliminary data.</text>
</comment>
<dbReference type="InterPro" id="IPR019163">
    <property type="entry name" value="THO_Thoc5"/>
</dbReference>
<dbReference type="EMBL" id="JAKUCV010002753">
    <property type="protein sequence ID" value="KAJ4841539.1"/>
    <property type="molecule type" value="Genomic_DNA"/>
</dbReference>
<dbReference type="AlphaFoldDB" id="A0A9Q0G376"/>
<dbReference type="GO" id="GO:0006406">
    <property type="term" value="P:mRNA export from nucleus"/>
    <property type="evidence" value="ECO:0007669"/>
    <property type="project" value="TreeGrafter"/>
</dbReference>
<dbReference type="Proteomes" id="UP001141552">
    <property type="component" value="Unassembled WGS sequence"/>
</dbReference>
<evidence type="ECO:0000313" key="6">
    <source>
        <dbReference type="Proteomes" id="UP001141552"/>
    </source>
</evidence>
<feature type="compositionally biased region" description="Acidic residues" evidence="4">
    <location>
        <begin position="1"/>
        <end position="16"/>
    </location>
</feature>
<dbReference type="Pfam" id="PF09766">
    <property type="entry name" value="FmiP_Thoc5"/>
    <property type="match status" value="1"/>
</dbReference>
<accession>A0A9Q0G376</accession>